<keyword evidence="3" id="KW-1185">Reference proteome</keyword>
<dbReference type="RefSeq" id="WP_137604586.1">
    <property type="nucleotide sequence ID" value="NZ_BJEG01000001.1"/>
</dbReference>
<evidence type="ECO:0000313" key="3">
    <source>
        <dbReference type="Proteomes" id="UP000182448"/>
    </source>
</evidence>
<name>A0A7X6LLJ6_WEIHE</name>
<comment type="caution">
    <text evidence="1">The sequence shown here is derived from an EMBL/GenBank/DDBJ whole genome shotgun (WGS) entry which is preliminary data.</text>
</comment>
<sequence>MMVENKKNQVEAIKVKIIGKGPNDLVVNRQFFVKKGTTLMELSELARIVELLGVEEKIEKIITIDTKEHALESTKVSQ</sequence>
<proteinExistence type="predicted"/>
<dbReference type="Proteomes" id="UP000182448">
    <property type="component" value="Unassembled WGS sequence"/>
</dbReference>
<evidence type="ECO:0000313" key="2">
    <source>
        <dbReference type="EMBL" id="SCC11211.1"/>
    </source>
</evidence>
<organism evidence="1 4">
    <name type="scientific">Weissella hellenica</name>
    <dbReference type="NCBI Taxonomy" id="46256"/>
    <lineage>
        <taxon>Bacteria</taxon>
        <taxon>Bacillati</taxon>
        <taxon>Bacillota</taxon>
        <taxon>Bacilli</taxon>
        <taxon>Lactobacillales</taxon>
        <taxon>Lactobacillaceae</taxon>
        <taxon>Weissella</taxon>
    </lineage>
</organism>
<evidence type="ECO:0000313" key="4">
    <source>
        <dbReference type="Proteomes" id="UP000585749"/>
    </source>
</evidence>
<reference evidence="1 4" key="2">
    <citation type="submission" date="2020-04" db="EMBL/GenBank/DDBJ databases">
        <title>MicrobeNet Type strains.</title>
        <authorList>
            <person name="Nicholson A.C."/>
        </authorList>
    </citation>
    <scope>NUCLEOTIDE SEQUENCE [LARGE SCALE GENOMIC DNA]</scope>
    <source>
        <strain evidence="1 4">CCUG 33494</strain>
    </source>
</reference>
<dbReference type="Proteomes" id="UP000585749">
    <property type="component" value="Unassembled WGS sequence"/>
</dbReference>
<dbReference type="AlphaFoldDB" id="A0A7X6LLJ6"/>
<dbReference type="EMBL" id="JAAXPM010000001">
    <property type="protein sequence ID" value="NKY66310.1"/>
    <property type="molecule type" value="Genomic_DNA"/>
</dbReference>
<dbReference type="GeneID" id="72423390"/>
<reference evidence="2 3" key="1">
    <citation type="submission" date="2016-08" db="EMBL/GenBank/DDBJ databases">
        <authorList>
            <person name="Varghese N."/>
            <person name="Submissions Spin"/>
        </authorList>
    </citation>
    <scope>NUCLEOTIDE SEQUENCE [LARGE SCALE GENOMIC DNA]</scope>
    <source>
        <strain evidence="2 3">R-53116</strain>
    </source>
</reference>
<gene>
    <name evidence="2" type="ORF">GA0061075_11722</name>
    <name evidence="1" type="ORF">HF960_01130</name>
</gene>
<evidence type="ECO:0000313" key="1">
    <source>
        <dbReference type="EMBL" id="NKY66310.1"/>
    </source>
</evidence>
<accession>A0A7X6LLJ6</accession>
<dbReference type="EMBL" id="FMAW01000017">
    <property type="protein sequence ID" value="SCC11211.1"/>
    <property type="molecule type" value="Genomic_DNA"/>
</dbReference>
<protein>
    <submittedName>
        <fullName evidence="1">Uncharacterized protein</fullName>
    </submittedName>
</protein>